<comment type="caution">
    <text evidence="2">The sequence shown here is derived from an EMBL/GenBank/DDBJ whole genome shotgun (WGS) entry which is preliminary data.</text>
</comment>
<dbReference type="AlphaFoldDB" id="A0A2T5F0W3"/>
<name>A0A2T5F0W3_VIBSP</name>
<accession>A0A2T5F0W3</accession>
<organism evidence="2 3">
    <name type="scientific">Vibrio splendidus</name>
    <dbReference type="NCBI Taxonomy" id="29497"/>
    <lineage>
        <taxon>Bacteria</taxon>
        <taxon>Pseudomonadati</taxon>
        <taxon>Pseudomonadota</taxon>
        <taxon>Gammaproteobacteria</taxon>
        <taxon>Vibrionales</taxon>
        <taxon>Vibrionaceae</taxon>
        <taxon>Vibrio</taxon>
    </lineage>
</organism>
<proteinExistence type="predicted"/>
<gene>
    <name evidence="2" type="ORF">CWO07_02160</name>
</gene>
<dbReference type="RefSeq" id="WP_108187189.1">
    <property type="nucleotide sequence ID" value="NZ_PIFK01000003.1"/>
</dbReference>
<evidence type="ECO:0000313" key="2">
    <source>
        <dbReference type="EMBL" id="PTP39393.1"/>
    </source>
</evidence>
<dbReference type="EMBL" id="PIFK01000003">
    <property type="protein sequence ID" value="PTP39393.1"/>
    <property type="molecule type" value="Genomic_DNA"/>
</dbReference>
<reference evidence="2 3" key="1">
    <citation type="submission" date="2017-11" db="EMBL/GenBank/DDBJ databases">
        <title>Population delineation of vibrios coincides with oyster pathogenicity.</title>
        <authorList>
            <person name="Bruto M."/>
            <person name="Labreuche Y."/>
            <person name="James A."/>
            <person name="Piel D."/>
            <person name="Chenivesse S."/>
            <person name="Petton B."/>
            <person name="Polz M.F."/>
            <person name="Le Roux F."/>
        </authorList>
    </citation>
    <scope>NUCLEOTIDE SEQUENCE [LARGE SCALE GENOMIC DNA]</scope>
    <source>
        <strain evidence="2 3">FF_144</strain>
    </source>
</reference>
<dbReference type="Proteomes" id="UP000244197">
    <property type="component" value="Unassembled WGS sequence"/>
</dbReference>
<evidence type="ECO:0000256" key="1">
    <source>
        <dbReference type="SAM" id="MobiDB-lite"/>
    </source>
</evidence>
<feature type="region of interest" description="Disordered" evidence="1">
    <location>
        <begin position="761"/>
        <end position="780"/>
    </location>
</feature>
<sequence>MILKISKSQNTFDMNRKKEFSEKDPFGSFAYHLMYLIVDEKTGLLSKKRFDFGTTFEGLDLTEEHLLKEYGHLYDKNKIKQACNDISIKYKEYINDTYINIHNSKKSKFLDEHGESTAVNKNGTPEIFHYKGVNSFEKEEYKKIFDKFNGDMNQVKDYMLLIAKDSVKELYNTIKKEQGIKGKTKISDIELLYDFHLDHDNPHIHWITHAYDPTSKLFMNGRNFSQSKKVAHEKIEVKYKDVLSQGVAVGYAQKDALEAKEKFIQAIKNKGFTDTAAKQRLSQIEAQIQSVMTSTKHSTFESKQEALKLLGITISEHKEHTSSVPKGSRSKGKKTIIYKIYVEGFEQELYSNSFIDNKRLQTSFAKIKQRDFFEQDTKKIYGNNSDYGLDKIETVLKHNKKQSEYFVKVKIKNESQNGSVTLSPDRIKEIKNEGYKLFCNRNADVGIISRLNNKGHLNYYKISNNEKGAAKFKAKNYKASLFNDTGIQGKSLMKDFSIDNDLIEEQQVYFQQFIAKKRYADRNMVYIFTDVDTFNDTFNEAYRINQFIKLFEKVGLRSVETNDGHVLLNKCSEAVFSVEANENGGLTFINSGLNDFDSAKYMYNSLLENMKNEDKDKKFRFFMEGENDGSRDFYITAAEIIFSSETAMKNLRVDHDINDPNLQKEIERKLDYQLNQYNNNFKRQVKKQAKKGSFNFTNAYGIHLLENAHLNEEQNERITNQLNDKIADLVNNHNVELDMITIDKKPIDTYISEHREEINRLIKSKSDKRPNSKSRPELSL</sequence>
<protein>
    <submittedName>
        <fullName evidence="2">Uncharacterized protein</fullName>
    </submittedName>
</protein>
<evidence type="ECO:0000313" key="3">
    <source>
        <dbReference type="Proteomes" id="UP000244197"/>
    </source>
</evidence>